<name>A0A9P5PAK3_9AGAR</name>
<protein>
    <submittedName>
        <fullName evidence="3">Uncharacterized protein</fullName>
    </submittedName>
</protein>
<dbReference type="AlphaFoldDB" id="A0A9P5PAK3"/>
<evidence type="ECO:0000256" key="1">
    <source>
        <dbReference type="SAM" id="MobiDB-lite"/>
    </source>
</evidence>
<evidence type="ECO:0000313" key="4">
    <source>
        <dbReference type="Proteomes" id="UP000772434"/>
    </source>
</evidence>
<reference evidence="3" key="1">
    <citation type="submission" date="2020-11" db="EMBL/GenBank/DDBJ databases">
        <authorList>
            <consortium name="DOE Joint Genome Institute"/>
            <person name="Ahrendt S."/>
            <person name="Riley R."/>
            <person name="Andreopoulos W."/>
            <person name="Labutti K."/>
            <person name="Pangilinan J."/>
            <person name="Ruiz-Duenas F.J."/>
            <person name="Barrasa J.M."/>
            <person name="Sanchez-Garcia M."/>
            <person name="Camarero S."/>
            <person name="Miyauchi S."/>
            <person name="Serrano A."/>
            <person name="Linde D."/>
            <person name="Babiker R."/>
            <person name="Drula E."/>
            <person name="Ayuso-Fernandez I."/>
            <person name="Pacheco R."/>
            <person name="Padilla G."/>
            <person name="Ferreira P."/>
            <person name="Barriuso J."/>
            <person name="Kellner H."/>
            <person name="Castanera R."/>
            <person name="Alfaro M."/>
            <person name="Ramirez L."/>
            <person name="Pisabarro A.G."/>
            <person name="Kuo A."/>
            <person name="Tritt A."/>
            <person name="Lipzen A."/>
            <person name="He G."/>
            <person name="Yan M."/>
            <person name="Ng V."/>
            <person name="Cullen D."/>
            <person name="Martin F."/>
            <person name="Rosso M.-N."/>
            <person name="Henrissat B."/>
            <person name="Hibbett D."/>
            <person name="Martinez A.T."/>
            <person name="Grigoriev I.V."/>
        </authorList>
    </citation>
    <scope>NUCLEOTIDE SEQUENCE</scope>
    <source>
        <strain evidence="3">AH 40177</strain>
    </source>
</reference>
<feature type="compositionally biased region" description="Basic residues" evidence="1">
    <location>
        <begin position="96"/>
        <end position="109"/>
    </location>
</feature>
<gene>
    <name evidence="3" type="ORF">BDP27DRAFT_1432475</name>
</gene>
<evidence type="ECO:0000256" key="2">
    <source>
        <dbReference type="SAM" id="SignalP"/>
    </source>
</evidence>
<feature type="region of interest" description="Disordered" evidence="1">
    <location>
        <begin position="69"/>
        <end position="143"/>
    </location>
</feature>
<comment type="caution">
    <text evidence="3">The sequence shown here is derived from an EMBL/GenBank/DDBJ whole genome shotgun (WGS) entry which is preliminary data.</text>
</comment>
<dbReference type="EMBL" id="JADNRY010000362">
    <property type="protein sequence ID" value="KAF9058600.1"/>
    <property type="molecule type" value="Genomic_DNA"/>
</dbReference>
<feature type="region of interest" description="Disordered" evidence="1">
    <location>
        <begin position="23"/>
        <end position="48"/>
    </location>
</feature>
<feature type="compositionally biased region" description="Low complexity" evidence="1">
    <location>
        <begin position="86"/>
        <end position="95"/>
    </location>
</feature>
<feature type="compositionally biased region" description="Polar residues" evidence="1">
    <location>
        <begin position="114"/>
        <end position="143"/>
    </location>
</feature>
<evidence type="ECO:0000313" key="3">
    <source>
        <dbReference type="EMBL" id="KAF9058600.1"/>
    </source>
</evidence>
<keyword evidence="2" id="KW-0732">Signal</keyword>
<dbReference type="Proteomes" id="UP000772434">
    <property type="component" value="Unassembled WGS sequence"/>
</dbReference>
<feature type="signal peptide" evidence="2">
    <location>
        <begin position="1"/>
        <end position="29"/>
    </location>
</feature>
<accession>A0A9P5PAK3</accession>
<sequence length="143" mass="15474">MKTEKILSPLTFLALLLQPLNPFQRPCSAADPDQAHRNSTPLSPLPTYSDPPFNSHIFTFEAFAGLAFPTPAPAPAPFPPTPPSSLPASASSTPPQHHRPRSIRVHPHRIREQAQAQQTRASSPTAVSPSMESPPSRTAMETD</sequence>
<proteinExistence type="predicted"/>
<organism evidence="3 4">
    <name type="scientific">Rhodocollybia butyracea</name>
    <dbReference type="NCBI Taxonomy" id="206335"/>
    <lineage>
        <taxon>Eukaryota</taxon>
        <taxon>Fungi</taxon>
        <taxon>Dikarya</taxon>
        <taxon>Basidiomycota</taxon>
        <taxon>Agaricomycotina</taxon>
        <taxon>Agaricomycetes</taxon>
        <taxon>Agaricomycetidae</taxon>
        <taxon>Agaricales</taxon>
        <taxon>Marasmiineae</taxon>
        <taxon>Omphalotaceae</taxon>
        <taxon>Rhodocollybia</taxon>
    </lineage>
</organism>
<feature type="compositionally biased region" description="Pro residues" evidence="1">
    <location>
        <begin position="70"/>
        <end position="85"/>
    </location>
</feature>
<keyword evidence="4" id="KW-1185">Reference proteome</keyword>
<feature type="chain" id="PRO_5040122416" evidence="2">
    <location>
        <begin position="30"/>
        <end position="143"/>
    </location>
</feature>